<dbReference type="Proteomes" id="UP000291793">
    <property type="component" value="Unassembled WGS sequence"/>
</dbReference>
<organism evidence="1 2">
    <name type="scientific">Kosakonia quasisacchari</name>
    <dbReference type="NCBI Taxonomy" id="2529380"/>
    <lineage>
        <taxon>Bacteria</taxon>
        <taxon>Pseudomonadati</taxon>
        <taxon>Pseudomonadota</taxon>
        <taxon>Gammaproteobacteria</taxon>
        <taxon>Enterobacterales</taxon>
        <taxon>Enterobacteriaceae</taxon>
        <taxon>Kosakonia</taxon>
    </lineage>
</organism>
<protein>
    <submittedName>
        <fullName evidence="1">Uncharacterized protein</fullName>
    </submittedName>
</protein>
<evidence type="ECO:0000313" key="2">
    <source>
        <dbReference type="Proteomes" id="UP000291793"/>
    </source>
</evidence>
<dbReference type="EMBL" id="SJOP01000026">
    <property type="protein sequence ID" value="TCB98710.1"/>
    <property type="molecule type" value="Genomic_DNA"/>
</dbReference>
<dbReference type="AlphaFoldDB" id="A0A4R0GMI0"/>
<keyword evidence="2" id="KW-1185">Reference proteome</keyword>
<dbReference type="OrthoDB" id="6624543at2"/>
<gene>
    <name evidence="1" type="ORF">E0L21_21495</name>
</gene>
<dbReference type="RefSeq" id="WP_131413086.1">
    <property type="nucleotide sequence ID" value="NZ_CATKPI010000002.1"/>
</dbReference>
<sequence>MIKNNQLKDGLVFVNEENPSESVMVNFFTWVNLIKGVMVFYGKKTEEEAQTIISNAPLLSIPPKNYFEACLLGHEDEYYWAMVMSHGDRYFEKGFSYTAPDDYFEWESKYIKDHNLEKNTLIFND</sequence>
<accession>A0A4R0GMI0</accession>
<evidence type="ECO:0000313" key="1">
    <source>
        <dbReference type="EMBL" id="TCB98710.1"/>
    </source>
</evidence>
<proteinExistence type="predicted"/>
<name>A0A4R0GMI0_9ENTR</name>
<reference evidence="1 2" key="1">
    <citation type="submission" date="2019-02" db="EMBL/GenBank/DDBJ databases">
        <title>The draft genome of Kosakonia quasisacchari strain WCHKQ120001.</title>
        <authorList>
            <person name="Wang C."/>
            <person name="Feng Y."/>
            <person name="Zong Z."/>
        </authorList>
    </citation>
    <scope>NUCLEOTIDE SEQUENCE [LARGE SCALE GENOMIC DNA]</scope>
    <source>
        <strain evidence="1 2">WCHKQ120001</strain>
    </source>
</reference>
<comment type="caution">
    <text evidence="1">The sequence shown here is derived from an EMBL/GenBank/DDBJ whole genome shotgun (WGS) entry which is preliminary data.</text>
</comment>